<dbReference type="Proteomes" id="UP001174136">
    <property type="component" value="Unassembled WGS sequence"/>
</dbReference>
<evidence type="ECO:0000313" key="1">
    <source>
        <dbReference type="EMBL" id="KAK0153204.1"/>
    </source>
</evidence>
<comment type="caution">
    <text evidence="1">The sequence shown here is derived from an EMBL/GenBank/DDBJ whole genome shotgun (WGS) entry which is preliminary data.</text>
</comment>
<organism evidence="1 2">
    <name type="scientific">Merluccius polli</name>
    <name type="common">Benguela hake</name>
    <name type="synonym">Merluccius cadenati</name>
    <dbReference type="NCBI Taxonomy" id="89951"/>
    <lineage>
        <taxon>Eukaryota</taxon>
        <taxon>Metazoa</taxon>
        <taxon>Chordata</taxon>
        <taxon>Craniata</taxon>
        <taxon>Vertebrata</taxon>
        <taxon>Euteleostomi</taxon>
        <taxon>Actinopterygii</taxon>
        <taxon>Neopterygii</taxon>
        <taxon>Teleostei</taxon>
        <taxon>Neoteleostei</taxon>
        <taxon>Acanthomorphata</taxon>
        <taxon>Zeiogadaria</taxon>
        <taxon>Gadariae</taxon>
        <taxon>Gadiformes</taxon>
        <taxon>Gadoidei</taxon>
        <taxon>Merlucciidae</taxon>
        <taxon>Merluccius</taxon>
    </lineage>
</organism>
<dbReference type="EMBL" id="JAOPHQ010000860">
    <property type="protein sequence ID" value="KAK0153204.1"/>
    <property type="molecule type" value="Genomic_DNA"/>
</dbReference>
<reference evidence="1" key="1">
    <citation type="journal article" date="2023" name="Front. Mar. Sci.">
        <title>A new Merluccius polli reference genome to investigate the effects of global change in West African waters.</title>
        <authorList>
            <person name="Mateo J.L."/>
            <person name="Blanco-Fernandez C."/>
            <person name="Garcia-Vazquez E."/>
            <person name="Machado-Schiaffino G."/>
        </authorList>
    </citation>
    <scope>NUCLEOTIDE SEQUENCE</scope>
    <source>
        <strain evidence="1">C29</strain>
        <tissue evidence="1">Fin</tissue>
    </source>
</reference>
<accession>A0AA47N7N6</accession>
<name>A0AA47N7N6_MERPO</name>
<keyword evidence="2" id="KW-1185">Reference proteome</keyword>
<dbReference type="PANTHER" id="PTHR47331">
    <property type="entry name" value="PHD-TYPE DOMAIN-CONTAINING PROTEIN"/>
    <property type="match status" value="1"/>
</dbReference>
<evidence type="ECO:0000313" key="2">
    <source>
        <dbReference type="Proteomes" id="UP001174136"/>
    </source>
</evidence>
<gene>
    <name evidence="1" type="ORF">N1851_005110</name>
</gene>
<dbReference type="Pfam" id="PF05380">
    <property type="entry name" value="Peptidase_A17"/>
    <property type="match status" value="2"/>
</dbReference>
<dbReference type="AlphaFoldDB" id="A0AA47N7N6"/>
<proteinExistence type="predicted"/>
<protein>
    <submittedName>
        <fullName evidence="1">Uncharacterized protein</fullName>
    </submittedName>
</protein>
<sequence length="124" mass="14405">MFTGKLIQQELCKMNCGWDDEIPPALASKWSEWQKDLHVISDFRIKRCYKPVDYDVTVGYIRLISRGRPPHITLVMGKARVAPLKVVTIPRMELSAAVLAAQIDNMLKKELRRDLRLLWLIEFP</sequence>
<dbReference type="PANTHER" id="PTHR47331:SF1">
    <property type="entry name" value="GAG-LIKE PROTEIN"/>
    <property type="match status" value="1"/>
</dbReference>
<dbReference type="InterPro" id="IPR008042">
    <property type="entry name" value="Retrotrans_Pao"/>
</dbReference>